<keyword evidence="1" id="KW-1133">Transmembrane helix</keyword>
<accession>A0A076NFT7</accession>
<evidence type="ECO:0000313" key="3">
    <source>
        <dbReference type="EMBL" id="SNV67443.1"/>
    </source>
</evidence>
<organism evidence="2 4">
    <name type="scientific">Corynebacterium imitans</name>
    <dbReference type="NCBI Taxonomy" id="156978"/>
    <lineage>
        <taxon>Bacteria</taxon>
        <taxon>Bacillati</taxon>
        <taxon>Actinomycetota</taxon>
        <taxon>Actinomycetes</taxon>
        <taxon>Mycobacteriales</taxon>
        <taxon>Corynebacteriaceae</taxon>
        <taxon>Corynebacterium</taxon>
    </lineage>
</organism>
<evidence type="ECO:0000256" key="1">
    <source>
        <dbReference type="SAM" id="Phobius"/>
    </source>
</evidence>
<dbReference type="KEGG" id="cii:CIMIT_05055"/>
<dbReference type="EMBL" id="LT906467">
    <property type="protein sequence ID" value="SNV67443.1"/>
    <property type="molecule type" value="Genomic_DNA"/>
</dbReference>
<dbReference type="eggNOG" id="ENOG5031H0A">
    <property type="taxonomic scope" value="Bacteria"/>
</dbReference>
<reference evidence="3 5" key="2">
    <citation type="submission" date="2017-06" db="EMBL/GenBank/DDBJ databases">
        <authorList>
            <consortium name="Pathogen Informatics"/>
        </authorList>
    </citation>
    <scope>NUCLEOTIDE SEQUENCE [LARGE SCALE GENOMIC DNA]</scope>
    <source>
        <strain evidence="3 5">NCTC13015</strain>
    </source>
</reference>
<dbReference type="InterPro" id="IPR019675">
    <property type="entry name" value="DUF2550"/>
</dbReference>
<proteinExistence type="predicted"/>
<sequence>MEIILSVVLLIVVGVAGIAMWRFAMFRNAGARGLIRKLPATGVRGWRHGVVKYTGEELQFYKLRSLSSNYDVSFDRRELTFNGVRELSADERMIMPGVTTVLELTCPEGDFEFAAERHVEMALISWVESAPDRRQERIDIRALTQRVQRGKA</sequence>
<evidence type="ECO:0000313" key="2">
    <source>
        <dbReference type="EMBL" id="AIJ33349.1"/>
    </source>
</evidence>
<evidence type="ECO:0000313" key="4">
    <source>
        <dbReference type="Proteomes" id="UP000028780"/>
    </source>
</evidence>
<dbReference type="STRING" id="156978.CIMIT_05055"/>
<reference evidence="2 4" key="1">
    <citation type="submission" date="2014-08" db="EMBL/GenBank/DDBJ databases">
        <title>Complete genome sequence of Corynebacterium imitans DSM 44264, isolated from a five-month-old boy with suspected pharyngeal diphtheria.</title>
        <authorList>
            <person name="Mollmann S."/>
            <person name="Albersmeier A."/>
            <person name="Ruckert C."/>
            <person name="Tauch A."/>
        </authorList>
    </citation>
    <scope>NUCLEOTIDE SEQUENCE [LARGE SCALE GENOMIC DNA]</scope>
    <source>
        <strain evidence="2 4">DSM 44264</strain>
    </source>
</reference>
<evidence type="ECO:0000313" key="5">
    <source>
        <dbReference type="Proteomes" id="UP000215374"/>
    </source>
</evidence>
<dbReference type="HOGENOM" id="CLU_122300_0_0_11"/>
<dbReference type="Proteomes" id="UP000028780">
    <property type="component" value="Chromosome"/>
</dbReference>
<dbReference type="Pfam" id="PF10739">
    <property type="entry name" value="DUF2550"/>
    <property type="match status" value="1"/>
</dbReference>
<protein>
    <submittedName>
        <fullName evidence="3">Putative secreted protein</fullName>
    </submittedName>
</protein>
<gene>
    <name evidence="2" type="ORF">CIMIT_05055</name>
    <name evidence="3" type="ORF">SAMEA4535761_01076</name>
</gene>
<dbReference type="RefSeq" id="WP_038589997.1">
    <property type="nucleotide sequence ID" value="NZ_CP009211.1"/>
</dbReference>
<dbReference type="Proteomes" id="UP000215374">
    <property type="component" value="Chromosome 1"/>
</dbReference>
<keyword evidence="1" id="KW-0472">Membrane</keyword>
<keyword evidence="4" id="KW-1185">Reference proteome</keyword>
<feature type="transmembrane region" description="Helical" evidence="1">
    <location>
        <begin position="6"/>
        <end position="24"/>
    </location>
</feature>
<keyword evidence="1" id="KW-0812">Transmembrane</keyword>
<dbReference type="AlphaFoldDB" id="A0A076NFT7"/>
<dbReference type="EMBL" id="CP009211">
    <property type="protein sequence ID" value="AIJ33349.1"/>
    <property type="molecule type" value="Genomic_DNA"/>
</dbReference>
<dbReference type="OrthoDB" id="4793422at2"/>
<name>A0A076NFT7_9CORY</name>